<proteinExistence type="predicted"/>
<dbReference type="EMBL" id="CM039170">
    <property type="protein sequence ID" value="KAH9801793.1"/>
    <property type="molecule type" value="Genomic_DNA"/>
</dbReference>
<reference evidence="2" key="1">
    <citation type="journal article" date="2023" name="Hortic. Res.">
        <title>A chromosome-level phased genome enabling allele-level studies in sweet orange: a case study on citrus Huanglongbing tolerance.</title>
        <authorList>
            <person name="Wu B."/>
            <person name="Yu Q."/>
            <person name="Deng Z."/>
            <person name="Duan Y."/>
            <person name="Luo F."/>
            <person name="Gmitter F. Jr."/>
        </authorList>
    </citation>
    <scope>NUCLEOTIDE SEQUENCE [LARGE SCALE GENOMIC DNA]</scope>
    <source>
        <strain evidence="2">cv. Valencia</strain>
    </source>
</reference>
<evidence type="ECO:0000313" key="2">
    <source>
        <dbReference type="Proteomes" id="UP000829398"/>
    </source>
</evidence>
<keyword evidence="2" id="KW-1185">Reference proteome</keyword>
<comment type="caution">
    <text evidence="1">The sequence shown here is derived from an EMBL/GenBank/DDBJ whole genome shotgun (WGS) entry which is preliminary data.</text>
</comment>
<organism evidence="1 2">
    <name type="scientific">Citrus sinensis</name>
    <name type="common">Sweet orange</name>
    <name type="synonym">Citrus aurantium var. sinensis</name>
    <dbReference type="NCBI Taxonomy" id="2711"/>
    <lineage>
        <taxon>Eukaryota</taxon>
        <taxon>Viridiplantae</taxon>
        <taxon>Streptophyta</taxon>
        <taxon>Embryophyta</taxon>
        <taxon>Tracheophyta</taxon>
        <taxon>Spermatophyta</taxon>
        <taxon>Magnoliopsida</taxon>
        <taxon>eudicotyledons</taxon>
        <taxon>Gunneridae</taxon>
        <taxon>Pentapetalae</taxon>
        <taxon>rosids</taxon>
        <taxon>malvids</taxon>
        <taxon>Sapindales</taxon>
        <taxon>Rutaceae</taxon>
        <taxon>Aurantioideae</taxon>
        <taxon>Citrus</taxon>
    </lineage>
</organism>
<accession>A0ACB8NVS0</accession>
<dbReference type="Proteomes" id="UP000829398">
    <property type="component" value="Chromosome 1"/>
</dbReference>
<name>A0ACB8NVS0_CITSI</name>
<gene>
    <name evidence="1" type="ORF">KPL71_001159</name>
</gene>
<sequence length="911" mass="104705">MFTSVFIVHRPYSQYPETKDYWTQDMAYEWKTFPHPFPLDHDPTIISTLKAYLLELNNVQPVPTNIHHTSIGPSHTLEIIPSTQICTPGSSSSPHRILVREQRPDYTNVLFQDAQDPWEDFQSLLLTQETQYTVTELGSNDPSPSSPPPTTPIIEEAESDTNPTTPSHDNPPKPSNGPWFTFDDIPKVKWPVRFQEFSAWIDVQMLRTGATSQTILKEFSSRFTGSLRNWFESLGQYKQLQLVQAEIPQVLGIIYEQFLGEATAANEQTRISSLMLSKMLKKSAPSWGPSQIAVVQHLKKITQHPFPLKIRTKGQCILQTDASDEYWGAILLEKIDGKKSYCAYASGSHMCDPNCPCLEDEKDDNDSNRRPRRRKKKGHKLDPCHQKPPLPPDDPDSLTPLPTYRKVTPNGQLEEPKPFEAVLNWQTQNAKAQNSTFRSLDEKIEKVASQVKQTDTKVDKITSQLEQMYLDMQNRVIQLDSDLRFMIQNRYWGLEFNKKEAEIRQLKAELARIDADKQQPSLFAKSPALPLPTPTFELADISKLLMAQPSTGSNDPSSSSPPQTPIVEEANLDTNPTASHQENSSPKPSNSPWFTFDDIPRVKWPTMFEEFFAWIDVQMLRTGATPQTVLKEFSSCFMGSLRDWFESLGQYRQLQLIQAEISQVLGLIYEQFLGEITAANEQIRREFCLMKCYSLQIRDLDFHYKMMSTMYYKLNGFNDPSLKHVFVASLPKEIKPELQRQFTVHQLDIANLSLEKIYQLAVNCLERLCEQKEFFKDLMENKQPFKSACFWQLGIHPHDRPKTAFYIPNVHYQWKVMPFGLKDGYYSPGPYIAQELIHFPDEHLSKKQIQQFLGIINYLREFFPHVAVHTSQLSKMLMKTAPPWGPPKTTVIRHLKQIAQHPPPLKILTDG</sequence>
<protein>
    <submittedName>
        <fullName evidence="1">Uncharacterized protein</fullName>
    </submittedName>
</protein>
<evidence type="ECO:0000313" key="1">
    <source>
        <dbReference type="EMBL" id="KAH9801793.1"/>
    </source>
</evidence>